<organism evidence="1 2">
    <name type="scientific">Penicillium roqueforti (strain FM164)</name>
    <dbReference type="NCBI Taxonomy" id="1365484"/>
    <lineage>
        <taxon>Eukaryota</taxon>
        <taxon>Fungi</taxon>
        <taxon>Dikarya</taxon>
        <taxon>Ascomycota</taxon>
        <taxon>Pezizomycotina</taxon>
        <taxon>Eurotiomycetes</taxon>
        <taxon>Eurotiomycetidae</taxon>
        <taxon>Eurotiales</taxon>
        <taxon>Aspergillaceae</taxon>
        <taxon>Penicillium</taxon>
    </lineage>
</organism>
<dbReference type="OrthoDB" id="5598852at2759"/>
<name>W6PZ27_PENRF</name>
<dbReference type="Proteomes" id="UP000030686">
    <property type="component" value="Unassembled WGS sequence"/>
</dbReference>
<dbReference type="AlphaFoldDB" id="W6PZ27"/>
<accession>W6PZ27</accession>
<evidence type="ECO:0000313" key="2">
    <source>
        <dbReference type="Proteomes" id="UP000030686"/>
    </source>
</evidence>
<gene>
    <name evidence="1" type="ORF">PROQFM164_S01g003340</name>
</gene>
<evidence type="ECO:0000313" key="1">
    <source>
        <dbReference type="EMBL" id="CDM29528.1"/>
    </source>
</evidence>
<protein>
    <submittedName>
        <fullName evidence="1">Genomic scaffold, ProqFM164S01</fullName>
    </submittedName>
</protein>
<sequence>MNIHVNPSTGGIASIVDWRDATVGPFGLSFWGLETLLGTFGADGWHFHARHLELRRVLWETLYATAGIVTESQKRAVTVGRVVGIFQAYGLRKGVPVEAGDPSLSVLEEVLSVPECN</sequence>
<dbReference type="STRING" id="1365484.W6PZ27"/>
<reference evidence="1" key="1">
    <citation type="journal article" date="2014" name="Nat. Commun.">
        <title>Multiple recent horizontal transfers of a large genomic region in cheese making fungi.</title>
        <authorList>
            <person name="Cheeseman K."/>
            <person name="Ropars J."/>
            <person name="Renault P."/>
            <person name="Dupont J."/>
            <person name="Gouzy J."/>
            <person name="Branca A."/>
            <person name="Abraham A.L."/>
            <person name="Ceppi M."/>
            <person name="Conseiller E."/>
            <person name="Debuchy R."/>
            <person name="Malagnac F."/>
            <person name="Goarin A."/>
            <person name="Silar P."/>
            <person name="Lacoste S."/>
            <person name="Sallet E."/>
            <person name="Bensimon A."/>
            <person name="Giraud T."/>
            <person name="Brygoo Y."/>
        </authorList>
    </citation>
    <scope>NUCLEOTIDE SEQUENCE [LARGE SCALE GENOMIC DNA]</scope>
    <source>
        <strain evidence="1">FM164</strain>
    </source>
</reference>
<dbReference type="EMBL" id="HG792015">
    <property type="protein sequence ID" value="CDM29528.1"/>
    <property type="molecule type" value="Genomic_DNA"/>
</dbReference>
<keyword evidence="2" id="KW-1185">Reference proteome</keyword>
<proteinExistence type="predicted"/>